<evidence type="ECO:0000313" key="2">
    <source>
        <dbReference type="Proteomes" id="UP000836841"/>
    </source>
</evidence>
<accession>A0AAU9RI35</accession>
<reference evidence="1 2" key="1">
    <citation type="submission" date="2022-03" db="EMBL/GenBank/DDBJ databases">
        <authorList>
            <person name="Nunn A."/>
            <person name="Chopra R."/>
            <person name="Nunn A."/>
            <person name="Contreras Garrido A."/>
        </authorList>
    </citation>
    <scope>NUCLEOTIDE SEQUENCE [LARGE SCALE GENOMIC DNA]</scope>
</reference>
<dbReference type="InterPro" id="IPR045272">
    <property type="entry name" value="ANXUR1/2-like"/>
</dbReference>
<comment type="caution">
    <text evidence="1">The sequence shown here is derived from an EMBL/GenBank/DDBJ whole genome shotgun (WGS) entry which is preliminary data.</text>
</comment>
<dbReference type="Proteomes" id="UP000836841">
    <property type="component" value="Unassembled WGS sequence"/>
</dbReference>
<gene>
    <name evidence="1" type="ORF">TAV2_LOCUS4945</name>
</gene>
<dbReference type="GO" id="GO:0004714">
    <property type="term" value="F:transmembrane receptor protein tyrosine kinase activity"/>
    <property type="evidence" value="ECO:0007669"/>
    <property type="project" value="InterPro"/>
</dbReference>
<dbReference type="PANTHER" id="PTHR27003:SF426">
    <property type="entry name" value="RECEPTOR-LIKE PROTEIN KINASE HERK 1"/>
    <property type="match status" value="1"/>
</dbReference>
<dbReference type="AlphaFoldDB" id="A0AAU9RI35"/>
<dbReference type="Gene3D" id="3.30.200.20">
    <property type="entry name" value="Phosphorylase Kinase, domain 1"/>
    <property type="match status" value="1"/>
</dbReference>
<organism evidence="1 2">
    <name type="scientific">Thlaspi arvense</name>
    <name type="common">Field penny-cress</name>
    <dbReference type="NCBI Taxonomy" id="13288"/>
    <lineage>
        <taxon>Eukaryota</taxon>
        <taxon>Viridiplantae</taxon>
        <taxon>Streptophyta</taxon>
        <taxon>Embryophyta</taxon>
        <taxon>Tracheophyta</taxon>
        <taxon>Spermatophyta</taxon>
        <taxon>Magnoliopsida</taxon>
        <taxon>eudicotyledons</taxon>
        <taxon>Gunneridae</taxon>
        <taxon>Pentapetalae</taxon>
        <taxon>rosids</taxon>
        <taxon>malvids</taxon>
        <taxon>Brassicales</taxon>
        <taxon>Brassicaceae</taxon>
        <taxon>Thlaspideae</taxon>
        <taxon>Thlaspi</taxon>
    </lineage>
</organism>
<dbReference type="GO" id="GO:0005886">
    <property type="term" value="C:plasma membrane"/>
    <property type="evidence" value="ECO:0007669"/>
    <property type="project" value="TreeGrafter"/>
</dbReference>
<proteinExistence type="predicted"/>
<evidence type="ECO:0000313" key="1">
    <source>
        <dbReference type="EMBL" id="CAH2042973.1"/>
    </source>
</evidence>
<protein>
    <submittedName>
        <fullName evidence="1">Uncharacterized protein</fullName>
    </submittedName>
</protein>
<keyword evidence="2" id="KW-1185">Reference proteome</keyword>
<name>A0AAU9RI35_THLAR</name>
<sequence>MLAFVLTVTIQKEERGEIQLHELCRCFSFVDMQLATNNFNDSLVVGVEGFGKVYKGLIHHDGGAITIIVKRLNTHSNLGTQEFWTEVKMLS</sequence>
<dbReference type="InterPro" id="IPR011009">
    <property type="entry name" value="Kinase-like_dom_sf"/>
</dbReference>
<dbReference type="GO" id="GO:0009506">
    <property type="term" value="C:plasmodesma"/>
    <property type="evidence" value="ECO:0007669"/>
    <property type="project" value="TreeGrafter"/>
</dbReference>
<dbReference type="PANTHER" id="PTHR27003">
    <property type="entry name" value="OS07G0166700 PROTEIN"/>
    <property type="match status" value="1"/>
</dbReference>
<dbReference type="SUPFAM" id="SSF56112">
    <property type="entry name" value="Protein kinase-like (PK-like)"/>
    <property type="match status" value="1"/>
</dbReference>
<dbReference type="EMBL" id="CAJVSB020000244">
    <property type="protein sequence ID" value="CAH2042973.1"/>
    <property type="molecule type" value="Genomic_DNA"/>
</dbReference>